<dbReference type="HOGENOM" id="CLU_1973858_0_0_1"/>
<evidence type="ECO:0000256" key="1">
    <source>
        <dbReference type="SAM" id="Phobius"/>
    </source>
</evidence>
<reference evidence="2 4" key="2">
    <citation type="journal article" date="2014" name="BMC Genomics">
        <title>An improved genome release (version Mt4.0) for the model legume Medicago truncatula.</title>
        <authorList>
            <person name="Tang H."/>
            <person name="Krishnakumar V."/>
            <person name="Bidwell S."/>
            <person name="Rosen B."/>
            <person name="Chan A."/>
            <person name="Zhou S."/>
            <person name="Gentzbittel L."/>
            <person name="Childs K.L."/>
            <person name="Yandell M."/>
            <person name="Gundlach H."/>
            <person name="Mayer K.F."/>
            <person name="Schwartz D.C."/>
            <person name="Town C.D."/>
        </authorList>
    </citation>
    <scope>GENOME REANNOTATION</scope>
    <source>
        <strain evidence="2">A17</strain>
        <strain evidence="3 4">cv. Jemalong A17</strain>
    </source>
</reference>
<evidence type="ECO:0000313" key="2">
    <source>
        <dbReference type="EMBL" id="KEH15766.1"/>
    </source>
</evidence>
<organism evidence="2 4">
    <name type="scientific">Medicago truncatula</name>
    <name type="common">Barrel medic</name>
    <name type="synonym">Medicago tribuloides</name>
    <dbReference type="NCBI Taxonomy" id="3880"/>
    <lineage>
        <taxon>Eukaryota</taxon>
        <taxon>Viridiplantae</taxon>
        <taxon>Streptophyta</taxon>
        <taxon>Embryophyta</taxon>
        <taxon>Tracheophyta</taxon>
        <taxon>Spermatophyta</taxon>
        <taxon>Magnoliopsida</taxon>
        <taxon>eudicotyledons</taxon>
        <taxon>Gunneridae</taxon>
        <taxon>Pentapetalae</taxon>
        <taxon>rosids</taxon>
        <taxon>fabids</taxon>
        <taxon>Fabales</taxon>
        <taxon>Fabaceae</taxon>
        <taxon>Papilionoideae</taxon>
        <taxon>50 kb inversion clade</taxon>
        <taxon>NPAAA clade</taxon>
        <taxon>Hologalegina</taxon>
        <taxon>IRL clade</taxon>
        <taxon>Trifolieae</taxon>
        <taxon>Medicago</taxon>
    </lineage>
</organism>
<gene>
    <name evidence="2" type="ORF">MTR_0566s0010</name>
</gene>
<protein>
    <submittedName>
        <fullName evidence="2">Transmembrane protein, putative</fullName>
    </submittedName>
</protein>
<reference evidence="2 4" key="1">
    <citation type="journal article" date="2011" name="Nature">
        <title>The Medicago genome provides insight into the evolution of rhizobial symbioses.</title>
        <authorList>
            <person name="Young N.D."/>
            <person name="Debelle F."/>
            <person name="Oldroyd G.E."/>
            <person name="Geurts R."/>
            <person name="Cannon S.B."/>
            <person name="Udvardi M.K."/>
            <person name="Benedito V.A."/>
            <person name="Mayer K.F."/>
            <person name="Gouzy J."/>
            <person name="Schoof H."/>
            <person name="Van de Peer Y."/>
            <person name="Proost S."/>
            <person name="Cook D.R."/>
            <person name="Meyers B.C."/>
            <person name="Spannagl M."/>
            <person name="Cheung F."/>
            <person name="De Mita S."/>
            <person name="Krishnakumar V."/>
            <person name="Gundlach H."/>
            <person name="Zhou S."/>
            <person name="Mudge J."/>
            <person name="Bharti A.K."/>
            <person name="Murray J.D."/>
            <person name="Naoumkina M.A."/>
            <person name="Rosen B."/>
            <person name="Silverstein K.A."/>
            <person name="Tang H."/>
            <person name="Rombauts S."/>
            <person name="Zhao P.X."/>
            <person name="Zhou P."/>
            <person name="Barbe V."/>
            <person name="Bardou P."/>
            <person name="Bechner M."/>
            <person name="Bellec A."/>
            <person name="Berger A."/>
            <person name="Berges H."/>
            <person name="Bidwell S."/>
            <person name="Bisseling T."/>
            <person name="Choisne N."/>
            <person name="Couloux A."/>
            <person name="Denny R."/>
            <person name="Deshpande S."/>
            <person name="Dai X."/>
            <person name="Doyle J.J."/>
            <person name="Dudez A.M."/>
            <person name="Farmer A.D."/>
            <person name="Fouteau S."/>
            <person name="Franken C."/>
            <person name="Gibelin C."/>
            <person name="Gish J."/>
            <person name="Goldstein S."/>
            <person name="Gonzalez A.J."/>
            <person name="Green P.J."/>
            <person name="Hallab A."/>
            <person name="Hartog M."/>
            <person name="Hua A."/>
            <person name="Humphray S.J."/>
            <person name="Jeong D.H."/>
            <person name="Jing Y."/>
            <person name="Jocker A."/>
            <person name="Kenton S.M."/>
            <person name="Kim D.J."/>
            <person name="Klee K."/>
            <person name="Lai H."/>
            <person name="Lang C."/>
            <person name="Lin S."/>
            <person name="Macmil S.L."/>
            <person name="Magdelenat G."/>
            <person name="Matthews L."/>
            <person name="McCorrison J."/>
            <person name="Monaghan E.L."/>
            <person name="Mun J.H."/>
            <person name="Najar F.Z."/>
            <person name="Nicholson C."/>
            <person name="Noirot C."/>
            <person name="O'Bleness M."/>
            <person name="Paule C.R."/>
            <person name="Poulain J."/>
            <person name="Prion F."/>
            <person name="Qin B."/>
            <person name="Qu C."/>
            <person name="Retzel E.F."/>
            <person name="Riddle C."/>
            <person name="Sallet E."/>
            <person name="Samain S."/>
            <person name="Samson N."/>
            <person name="Sanders I."/>
            <person name="Saurat O."/>
            <person name="Scarpelli C."/>
            <person name="Schiex T."/>
            <person name="Segurens B."/>
            <person name="Severin A.J."/>
            <person name="Sherrier D.J."/>
            <person name="Shi R."/>
            <person name="Sims S."/>
            <person name="Singer S.R."/>
            <person name="Sinharoy S."/>
            <person name="Sterck L."/>
            <person name="Viollet A."/>
            <person name="Wang B.B."/>
            <person name="Wang K."/>
            <person name="Wang M."/>
            <person name="Wang X."/>
            <person name="Warfsmann J."/>
            <person name="Weissenbach J."/>
            <person name="White D.D."/>
            <person name="White J.D."/>
            <person name="Wiley G.B."/>
            <person name="Wincker P."/>
            <person name="Xing Y."/>
            <person name="Yang L."/>
            <person name="Yao Z."/>
            <person name="Ying F."/>
            <person name="Zhai J."/>
            <person name="Zhou L."/>
            <person name="Zuber A."/>
            <person name="Denarie J."/>
            <person name="Dixon R.A."/>
            <person name="May G.D."/>
            <person name="Schwartz D.C."/>
            <person name="Rogers J."/>
            <person name="Quetier F."/>
            <person name="Town C.D."/>
            <person name="Roe B.A."/>
        </authorList>
    </citation>
    <scope>NUCLEOTIDE SEQUENCE [LARGE SCALE GENOMIC DNA]</scope>
    <source>
        <strain evidence="2">A17</strain>
        <strain evidence="3 4">cv. Jemalong A17</strain>
    </source>
</reference>
<reference evidence="3" key="3">
    <citation type="submission" date="2015-06" db="UniProtKB">
        <authorList>
            <consortium name="EnsemblPlants"/>
        </authorList>
    </citation>
    <scope>IDENTIFICATION</scope>
    <source>
        <strain evidence="3">cv. Jemalong A17</strain>
    </source>
</reference>
<keyword evidence="1" id="KW-1133">Transmembrane helix</keyword>
<accession>A0A072TEW2</accession>
<dbReference type="EMBL" id="KL403291">
    <property type="protein sequence ID" value="KEH15766.1"/>
    <property type="molecule type" value="Genomic_DNA"/>
</dbReference>
<keyword evidence="1 2" id="KW-0812">Transmembrane</keyword>
<sequence length="127" mass="14467">MTSKGVGLKILSLNLFMLVDTLIIMLWIYYKRDITNLEVVENLVYVGTNPQVHNDGDDGGDKEEERIFDGLSLGAKERGLGTDLVRKYEDWETKIYLPQVRNLAQPVLGLARPCHPPELLLLLLLRF</sequence>
<proteinExistence type="predicted"/>
<dbReference type="EnsemblPlants" id="KEH15766">
    <property type="protein sequence ID" value="KEH15766"/>
    <property type="gene ID" value="MTR_0566s0010"/>
</dbReference>
<keyword evidence="1" id="KW-0472">Membrane</keyword>
<keyword evidence="4" id="KW-1185">Reference proteome</keyword>
<evidence type="ECO:0000313" key="4">
    <source>
        <dbReference type="Proteomes" id="UP000002051"/>
    </source>
</evidence>
<dbReference type="Proteomes" id="UP000002051">
    <property type="component" value="Unassembled WGS sequence"/>
</dbReference>
<feature type="transmembrane region" description="Helical" evidence="1">
    <location>
        <begin position="12"/>
        <end position="30"/>
    </location>
</feature>
<name>A0A072TEW2_MEDTR</name>
<dbReference type="AlphaFoldDB" id="A0A072TEW2"/>
<evidence type="ECO:0000313" key="3">
    <source>
        <dbReference type="EnsemblPlants" id="KEH15766"/>
    </source>
</evidence>